<dbReference type="OrthoDB" id="299229at2759"/>
<evidence type="ECO:0000256" key="1">
    <source>
        <dbReference type="SAM" id="MobiDB-lite"/>
    </source>
</evidence>
<feature type="transmembrane region" description="Helical" evidence="2">
    <location>
        <begin position="386"/>
        <end position="406"/>
    </location>
</feature>
<reference evidence="3 4" key="1">
    <citation type="journal article" date="2015" name="Sci. Rep.">
        <title>Genome of the facultative scuticociliatosis pathogen Pseudocohnilembus persalinus provides insight into its virulence through horizontal gene transfer.</title>
        <authorList>
            <person name="Xiong J."/>
            <person name="Wang G."/>
            <person name="Cheng J."/>
            <person name="Tian M."/>
            <person name="Pan X."/>
            <person name="Warren A."/>
            <person name="Jiang C."/>
            <person name="Yuan D."/>
            <person name="Miao W."/>
        </authorList>
    </citation>
    <scope>NUCLEOTIDE SEQUENCE [LARGE SCALE GENOMIC DNA]</scope>
    <source>
        <strain evidence="3">36N120E</strain>
    </source>
</reference>
<name>A0A0V0QDM2_PSEPJ</name>
<keyword evidence="2" id="KW-0472">Membrane</keyword>
<dbReference type="AlphaFoldDB" id="A0A0V0QDM2"/>
<gene>
    <name evidence="3" type="ORF">PPERSA_10797</name>
</gene>
<evidence type="ECO:0000313" key="3">
    <source>
        <dbReference type="EMBL" id="KRX00298.1"/>
    </source>
</evidence>
<keyword evidence="4" id="KW-1185">Reference proteome</keyword>
<accession>A0A0V0QDM2</accession>
<keyword evidence="2" id="KW-1133">Transmembrane helix</keyword>
<evidence type="ECO:0000313" key="4">
    <source>
        <dbReference type="Proteomes" id="UP000054937"/>
    </source>
</evidence>
<comment type="caution">
    <text evidence="3">The sequence shown here is derived from an EMBL/GenBank/DDBJ whole genome shotgun (WGS) entry which is preliminary data.</text>
</comment>
<evidence type="ECO:0000256" key="2">
    <source>
        <dbReference type="SAM" id="Phobius"/>
    </source>
</evidence>
<dbReference type="InParanoid" id="A0A0V0QDM2"/>
<organism evidence="3 4">
    <name type="scientific">Pseudocohnilembus persalinus</name>
    <name type="common">Ciliate</name>
    <dbReference type="NCBI Taxonomy" id="266149"/>
    <lineage>
        <taxon>Eukaryota</taxon>
        <taxon>Sar</taxon>
        <taxon>Alveolata</taxon>
        <taxon>Ciliophora</taxon>
        <taxon>Intramacronucleata</taxon>
        <taxon>Oligohymenophorea</taxon>
        <taxon>Scuticociliatia</taxon>
        <taxon>Philasterida</taxon>
        <taxon>Pseudocohnilembidae</taxon>
        <taxon>Pseudocohnilembus</taxon>
    </lineage>
</organism>
<feature type="region of interest" description="Disordered" evidence="1">
    <location>
        <begin position="1"/>
        <end position="35"/>
    </location>
</feature>
<dbReference type="EMBL" id="LDAU01000194">
    <property type="protein sequence ID" value="KRX00298.1"/>
    <property type="molecule type" value="Genomic_DNA"/>
</dbReference>
<protein>
    <submittedName>
        <fullName evidence="3">Uncharacterized protein</fullName>
    </submittedName>
</protein>
<feature type="compositionally biased region" description="Basic residues" evidence="1">
    <location>
        <begin position="1"/>
        <end position="15"/>
    </location>
</feature>
<proteinExistence type="predicted"/>
<dbReference type="Proteomes" id="UP000054937">
    <property type="component" value="Unassembled WGS sequence"/>
</dbReference>
<keyword evidence="2" id="KW-0812">Transmembrane</keyword>
<sequence length="550" mass="63762">MSHHNHLSPKGHLKTKFSQNNQEYEDTVRTSTHQASQKQLIKADNFLEPSKSIQNSEILKIPLSPSLQNHQQIQNPNDYFIKGQKQFAHINDSVPEWSEDYCTIDIIARCISSETESIYKQRAQSYYSEFSSVYFSTSIYQLISEETTNLLTNVKKSNNFEYFFPDFMNSFSFIHSVHRQIALLYIEPANQFLRFYPGSDGSLFINNIIEELNDYNSGSSNNIISKTQKGVTIFQQDNYLQLTQNLKGKNDDNIGIVSFELPYSIIQDMMKKVLYGNETQVFLMQEDGNILAKINTNFTKSKNFYSQIPSCICNSIVEAINNYTNIDAETVCTTQNDKNYNDNSICDYFAINQVFNYESRPLYLVQIDLHGKNKLDNDISSIVTILWIYCIFFFISLFQACFTTGIRVNTFTRDITNPIKQIAYKMHGIMKNIFNAKVFSNISPDDIVIKEDTEIRNLANNFSKMYRKQVNLGLFSSDLIAKLESSTINKNKEFQKKPSNDDKFIEEVEEIMHKFLSENLNELELKVNYFRAFSYSQASPSVSRYSKEKY</sequence>